<evidence type="ECO:0000259" key="1">
    <source>
        <dbReference type="SMART" id="SM00881"/>
    </source>
</evidence>
<dbReference type="InterPro" id="IPR036291">
    <property type="entry name" value="NAD(P)-bd_dom_sf"/>
</dbReference>
<feature type="domain" description="CoA-binding" evidence="1">
    <location>
        <begin position="16"/>
        <end position="111"/>
    </location>
</feature>
<reference evidence="2" key="1">
    <citation type="submission" date="2020-05" db="EMBL/GenBank/DDBJ databases">
        <authorList>
            <person name="Chiriac C."/>
            <person name="Salcher M."/>
            <person name="Ghai R."/>
            <person name="Kavagutti S V."/>
        </authorList>
    </citation>
    <scope>NUCLEOTIDE SEQUENCE</scope>
</reference>
<dbReference type="PANTHER" id="PTHR33303:SF2">
    <property type="entry name" value="COA-BINDING DOMAIN-CONTAINING PROTEIN"/>
    <property type="match status" value="1"/>
</dbReference>
<gene>
    <name evidence="2" type="ORF">UFOPK3204_01300</name>
</gene>
<sequence length="142" mass="15529">MMTDLYGSRTDVDRLLFESQLWFVVGLGNNPDRAAYGVASVLQEHGKRIIPIYPWAEVVHGEQGYATIADAVAAVGIPDVVDVFVRSDRAGEFADEAIAAGAGAVWFQLDVIDEAAAQRVINAGMTMIMDKCPAIEWHRHIK</sequence>
<dbReference type="SUPFAM" id="SSF51735">
    <property type="entry name" value="NAD(P)-binding Rossmann-fold domains"/>
    <property type="match status" value="1"/>
</dbReference>
<evidence type="ECO:0000313" key="2">
    <source>
        <dbReference type="EMBL" id="CAB4833682.1"/>
    </source>
</evidence>
<dbReference type="AlphaFoldDB" id="A0A6J7ALD4"/>
<protein>
    <submittedName>
        <fullName evidence="2">Unannotated protein</fullName>
    </submittedName>
</protein>
<proteinExistence type="predicted"/>
<dbReference type="Pfam" id="PF13380">
    <property type="entry name" value="CoA_binding_2"/>
    <property type="match status" value="1"/>
</dbReference>
<name>A0A6J7ALD4_9ZZZZ</name>
<dbReference type="Gene3D" id="3.40.50.720">
    <property type="entry name" value="NAD(P)-binding Rossmann-like Domain"/>
    <property type="match status" value="1"/>
</dbReference>
<accession>A0A6J7ALD4</accession>
<organism evidence="2">
    <name type="scientific">freshwater metagenome</name>
    <dbReference type="NCBI Taxonomy" id="449393"/>
    <lineage>
        <taxon>unclassified sequences</taxon>
        <taxon>metagenomes</taxon>
        <taxon>ecological metagenomes</taxon>
    </lineage>
</organism>
<dbReference type="InterPro" id="IPR003781">
    <property type="entry name" value="CoA-bd"/>
</dbReference>
<dbReference type="PANTHER" id="PTHR33303">
    <property type="entry name" value="CYTOPLASMIC PROTEIN-RELATED"/>
    <property type="match status" value="1"/>
</dbReference>
<dbReference type="SMART" id="SM00881">
    <property type="entry name" value="CoA_binding"/>
    <property type="match status" value="1"/>
</dbReference>
<dbReference type="EMBL" id="CAFABK010000067">
    <property type="protein sequence ID" value="CAB4833682.1"/>
    <property type="molecule type" value="Genomic_DNA"/>
</dbReference>